<dbReference type="EMBL" id="CYRY02002547">
    <property type="protein sequence ID" value="VCW67255.1"/>
    <property type="molecule type" value="Genomic_DNA"/>
</dbReference>
<proteinExistence type="predicted"/>
<gene>
    <name evidence="1" type="ORF">BN2614_LOCUS3</name>
</gene>
<name>A0A9X9LG60_GULGU</name>
<comment type="caution">
    <text evidence="1">The sequence shown here is derived from an EMBL/GenBank/DDBJ whole genome shotgun (WGS) entry which is preliminary data.</text>
</comment>
<evidence type="ECO:0000313" key="1">
    <source>
        <dbReference type="EMBL" id="VCW67255.1"/>
    </source>
</evidence>
<reference evidence="1 2" key="1">
    <citation type="submission" date="2018-10" db="EMBL/GenBank/DDBJ databases">
        <authorList>
            <person name="Ekblom R."/>
            <person name="Jareborg N."/>
        </authorList>
    </citation>
    <scope>NUCLEOTIDE SEQUENCE [LARGE SCALE GENOMIC DNA]</scope>
    <source>
        <tissue evidence="1">Muscle</tissue>
    </source>
</reference>
<accession>A0A9X9LG60</accession>
<sequence>MPLFTNMACTGCWDDPILTVTHQSRLIQQGWRDFGNLEVVLLMEKSEQDLGAILHMLGKGSYIGKVTTILELLPSPFWDQVGVLIFNEFEGNSDHHPGLTTIDPLPNPVPLSILPVCQVKSFLSWNTMHHSSGKVAQINKQQFTKTNYGKCQMSKSF</sequence>
<dbReference type="AlphaFoldDB" id="A0A9X9LG60"/>
<organism evidence="1 2">
    <name type="scientific">Gulo gulo</name>
    <name type="common">Wolverine</name>
    <name type="synonym">Gluton</name>
    <dbReference type="NCBI Taxonomy" id="48420"/>
    <lineage>
        <taxon>Eukaryota</taxon>
        <taxon>Metazoa</taxon>
        <taxon>Chordata</taxon>
        <taxon>Craniata</taxon>
        <taxon>Vertebrata</taxon>
        <taxon>Euteleostomi</taxon>
        <taxon>Mammalia</taxon>
        <taxon>Eutheria</taxon>
        <taxon>Laurasiatheria</taxon>
        <taxon>Carnivora</taxon>
        <taxon>Caniformia</taxon>
        <taxon>Musteloidea</taxon>
        <taxon>Mustelidae</taxon>
        <taxon>Guloninae</taxon>
        <taxon>Gulo</taxon>
    </lineage>
</organism>
<evidence type="ECO:0000313" key="2">
    <source>
        <dbReference type="Proteomes" id="UP000269945"/>
    </source>
</evidence>
<protein>
    <submittedName>
        <fullName evidence="1">Uncharacterized protein</fullName>
    </submittedName>
</protein>
<keyword evidence="2" id="KW-1185">Reference proteome</keyword>
<dbReference type="Proteomes" id="UP000269945">
    <property type="component" value="Unassembled WGS sequence"/>
</dbReference>